<dbReference type="InterPro" id="IPR050755">
    <property type="entry name" value="TRAFAC_YlqF/YawG_RiboMat"/>
</dbReference>
<dbReference type="VEuPathDB" id="MicrosporidiaDB:NBO_11g0064"/>
<keyword evidence="2" id="KW-0342">GTP-binding</keyword>
<dbReference type="Gene3D" id="3.40.50.300">
    <property type="entry name" value="P-loop containing nucleotide triphosphate hydrolases"/>
    <property type="match status" value="1"/>
</dbReference>
<dbReference type="EMBL" id="KB908919">
    <property type="protein sequence ID" value="EOB14993.1"/>
    <property type="molecule type" value="Genomic_DNA"/>
</dbReference>
<dbReference type="STRING" id="578461.R0MQ51"/>
<proteinExistence type="predicted"/>
<dbReference type="PANTHER" id="PTHR11089:SF30">
    <property type="entry name" value="GUANINE NUCLEOTIDE-BINDING PROTEIN-LIKE 3 HOMOLOG"/>
    <property type="match status" value="1"/>
</dbReference>
<name>R0MQ51_NOSB1</name>
<dbReference type="PANTHER" id="PTHR11089">
    <property type="entry name" value="GTP-BINDING PROTEIN-RELATED"/>
    <property type="match status" value="1"/>
</dbReference>
<evidence type="ECO:0000256" key="3">
    <source>
        <dbReference type="SAM" id="MobiDB-lite"/>
    </source>
</evidence>
<dbReference type="AlphaFoldDB" id="R0MQ51"/>
<gene>
    <name evidence="4" type="primary">GNL3</name>
    <name evidence="4" type="ORF">NBO_11g0064</name>
</gene>
<dbReference type="GO" id="GO:0005525">
    <property type="term" value="F:GTP binding"/>
    <property type="evidence" value="ECO:0007669"/>
    <property type="project" value="UniProtKB-KW"/>
</dbReference>
<dbReference type="OrthoDB" id="444945at2759"/>
<dbReference type="GO" id="GO:0005730">
    <property type="term" value="C:nucleolus"/>
    <property type="evidence" value="ECO:0007669"/>
    <property type="project" value="TreeGrafter"/>
</dbReference>
<keyword evidence="1" id="KW-0547">Nucleotide-binding</keyword>
<dbReference type="SUPFAM" id="SSF52540">
    <property type="entry name" value="P-loop containing nucleoside triphosphate hydrolases"/>
    <property type="match status" value="1"/>
</dbReference>
<organism evidence="4 5">
    <name type="scientific">Nosema bombycis (strain CQ1 / CVCC 102059)</name>
    <name type="common">Microsporidian parasite</name>
    <name type="synonym">Pebrine of silkworm</name>
    <dbReference type="NCBI Taxonomy" id="578461"/>
    <lineage>
        <taxon>Eukaryota</taxon>
        <taxon>Fungi</taxon>
        <taxon>Fungi incertae sedis</taxon>
        <taxon>Microsporidia</taxon>
        <taxon>Nosematidae</taxon>
        <taxon>Nosema</taxon>
    </lineage>
</organism>
<dbReference type="InterPro" id="IPR027417">
    <property type="entry name" value="P-loop_NTPase"/>
</dbReference>
<evidence type="ECO:0000256" key="1">
    <source>
        <dbReference type="ARBA" id="ARBA00022741"/>
    </source>
</evidence>
<dbReference type="HOGENOM" id="CLU_011106_5_4_1"/>
<reference evidence="4 5" key="1">
    <citation type="journal article" date="2013" name="BMC Genomics">
        <title>Comparative genomics of parasitic silkworm microsporidia reveal an association between genome expansion and host adaptation.</title>
        <authorList>
            <person name="Pan G."/>
            <person name="Xu J."/>
            <person name="Li T."/>
            <person name="Xia Q."/>
            <person name="Liu S.L."/>
            <person name="Zhang G."/>
            <person name="Li S."/>
            <person name="Li C."/>
            <person name="Liu H."/>
            <person name="Yang L."/>
            <person name="Liu T."/>
            <person name="Zhang X."/>
            <person name="Wu Z."/>
            <person name="Fan W."/>
            <person name="Dang X."/>
            <person name="Xiang H."/>
            <person name="Tao M."/>
            <person name="Li Y."/>
            <person name="Hu J."/>
            <person name="Li Z."/>
            <person name="Lin L."/>
            <person name="Luo J."/>
            <person name="Geng L."/>
            <person name="Wang L."/>
            <person name="Long M."/>
            <person name="Wan Y."/>
            <person name="He N."/>
            <person name="Zhang Z."/>
            <person name="Lu C."/>
            <person name="Keeling P.J."/>
            <person name="Wang J."/>
            <person name="Xiang Z."/>
            <person name="Zhou Z."/>
        </authorList>
    </citation>
    <scope>NUCLEOTIDE SEQUENCE [LARGE SCALE GENOMIC DNA]</scope>
    <source>
        <strain evidence="5">CQ1 / CVCC 102059</strain>
    </source>
</reference>
<evidence type="ECO:0000313" key="5">
    <source>
        <dbReference type="Proteomes" id="UP000016927"/>
    </source>
</evidence>
<evidence type="ECO:0000256" key="2">
    <source>
        <dbReference type="ARBA" id="ARBA00023134"/>
    </source>
</evidence>
<dbReference type="Proteomes" id="UP000016927">
    <property type="component" value="Unassembled WGS sequence"/>
</dbReference>
<evidence type="ECO:0000313" key="4">
    <source>
        <dbReference type="EMBL" id="EOB14993.1"/>
    </source>
</evidence>
<feature type="region of interest" description="Disordered" evidence="3">
    <location>
        <begin position="1"/>
        <end position="42"/>
    </location>
</feature>
<feature type="compositionally biased region" description="Basic residues" evidence="3">
    <location>
        <begin position="1"/>
        <end position="36"/>
    </location>
</feature>
<sequence>MLKKRQSRRISSRKKHNIEKRIKTRAKKLSKIKKKEMKGNPKLPKSVLLTDEDLENLKRIKEEENQRREENTNFDFDSFKFFVDNSDLLIEVLDARDPLGSLNPFYENCIKEKSKKLIICINNKDGVPVEVVEYWESYLKSQGYEVSDDENISNDKNISKIKGRIGIFGQKGVGKMYLYKKMKKNGEGDYKGKEGGSPLESPLAASPLEPTSSSINIFKDLIQSPPSLLSLLRNTIPLKSIFPKKYLNDLLNSINKDDFCIYFGIPYVNTLKDLEIEFIKRFRLTPSDLNLKILEIILKEMHKGKIKFYRENLEGKIKYEF</sequence>
<accession>R0MQ51</accession>
<keyword evidence="5" id="KW-1185">Reference proteome</keyword>
<protein>
    <submittedName>
        <fullName evidence="4">Guanine nucleotide-binding protein-like 3</fullName>
    </submittedName>
</protein>